<feature type="domain" description="Bacterial spore germination immunoglobulin-like" evidence="3">
    <location>
        <begin position="162"/>
        <end position="233"/>
    </location>
</feature>
<evidence type="ECO:0000313" key="5">
    <source>
        <dbReference type="Proteomes" id="UP001519343"/>
    </source>
</evidence>
<keyword evidence="5" id="KW-1185">Reference proteome</keyword>
<keyword evidence="1" id="KW-0732">Signal</keyword>
<evidence type="ECO:0000259" key="2">
    <source>
        <dbReference type="Pfam" id="PF07833"/>
    </source>
</evidence>
<comment type="caution">
    <text evidence="4">The sequence shown here is derived from an EMBL/GenBank/DDBJ whole genome shotgun (WGS) entry which is preliminary data.</text>
</comment>
<evidence type="ECO:0000256" key="1">
    <source>
        <dbReference type="SAM" id="SignalP"/>
    </source>
</evidence>
<evidence type="ECO:0000259" key="3">
    <source>
        <dbReference type="Pfam" id="PF10648"/>
    </source>
</evidence>
<feature type="domain" description="Copper amine oxidase-like N-terminal" evidence="2">
    <location>
        <begin position="35"/>
        <end position="127"/>
    </location>
</feature>
<dbReference type="InterPro" id="IPR036582">
    <property type="entry name" value="Mao_N_sf"/>
</dbReference>
<dbReference type="SUPFAM" id="SSF55383">
    <property type="entry name" value="Copper amine oxidase, domain N"/>
    <property type="match status" value="1"/>
</dbReference>
<dbReference type="InterPro" id="IPR012854">
    <property type="entry name" value="Cu_amine_oxidase-like_N"/>
</dbReference>
<dbReference type="Pfam" id="PF07833">
    <property type="entry name" value="Cu_amine_oxidN1"/>
    <property type="match status" value="1"/>
</dbReference>
<gene>
    <name evidence="4" type="ORF">J2Z37_001634</name>
</gene>
<dbReference type="RefSeq" id="WP_209809723.1">
    <property type="nucleotide sequence ID" value="NZ_JAGGKT010000003.1"/>
</dbReference>
<reference evidence="4 5" key="1">
    <citation type="submission" date="2021-03" db="EMBL/GenBank/DDBJ databases">
        <title>Genomic Encyclopedia of Type Strains, Phase IV (KMG-IV): sequencing the most valuable type-strain genomes for metagenomic binning, comparative biology and taxonomic classification.</title>
        <authorList>
            <person name="Goeker M."/>
        </authorList>
    </citation>
    <scope>NUCLEOTIDE SEQUENCE [LARGE SCALE GENOMIC DNA]</scope>
    <source>
        <strain evidence="4 5">DSM 24738</strain>
    </source>
</reference>
<accession>A0ABS4GMZ8</accession>
<evidence type="ECO:0008006" key="6">
    <source>
        <dbReference type="Google" id="ProtNLM"/>
    </source>
</evidence>
<feature type="signal peptide" evidence="1">
    <location>
        <begin position="1"/>
        <end position="22"/>
    </location>
</feature>
<sequence length="244" mass="27714">MRMKWVLLLSLFSIVFSSQTSALESPEPHTAYLDINSNRTFVPLRFVSESLGAEVIWQAETRQAIVKSKDLTIQIPIGSRTAWVNENPFTLDANAFIQDQRTYIPLRFVSEGIGATVSWNVSEKRVTVSRDQIHVDLETVIRNEAEVFENERFRLVKVEKNADTYTVSGEAQIFEAVFGYVVEDGHNELVKGHASTEKGAPEWGAFSFKFNVKKQDENTSLTLILFEESLKDGGREYELFIPLD</sequence>
<proteinExistence type="predicted"/>
<evidence type="ECO:0000313" key="4">
    <source>
        <dbReference type="EMBL" id="MBP1931633.1"/>
    </source>
</evidence>
<dbReference type="Pfam" id="PF10648">
    <property type="entry name" value="Gmad2"/>
    <property type="match status" value="1"/>
</dbReference>
<feature type="chain" id="PRO_5045796540" description="Copper amine oxidase-like N-terminal domain-containing protein" evidence="1">
    <location>
        <begin position="23"/>
        <end position="244"/>
    </location>
</feature>
<protein>
    <recommendedName>
        <fullName evidence="6">Copper amine oxidase-like N-terminal domain-containing protein</fullName>
    </recommendedName>
</protein>
<dbReference type="InterPro" id="IPR018911">
    <property type="entry name" value="Gmad2_Ig-like_dom"/>
</dbReference>
<dbReference type="Gene3D" id="3.30.457.10">
    <property type="entry name" value="Copper amine oxidase-like, N-terminal domain"/>
    <property type="match status" value="1"/>
</dbReference>
<organism evidence="4 5">
    <name type="scientific">Ammoniphilus resinae</name>
    <dbReference type="NCBI Taxonomy" id="861532"/>
    <lineage>
        <taxon>Bacteria</taxon>
        <taxon>Bacillati</taxon>
        <taxon>Bacillota</taxon>
        <taxon>Bacilli</taxon>
        <taxon>Bacillales</taxon>
        <taxon>Paenibacillaceae</taxon>
        <taxon>Aneurinibacillus group</taxon>
        <taxon>Ammoniphilus</taxon>
    </lineage>
</organism>
<dbReference type="EMBL" id="JAGGKT010000003">
    <property type="protein sequence ID" value="MBP1931633.1"/>
    <property type="molecule type" value="Genomic_DNA"/>
</dbReference>
<dbReference type="Proteomes" id="UP001519343">
    <property type="component" value="Unassembled WGS sequence"/>
</dbReference>
<name>A0ABS4GMZ8_9BACL</name>